<dbReference type="OrthoDB" id="9803495at2"/>
<dbReference type="PATRIC" id="fig|1637645.4.peg.4645"/>
<dbReference type="Proteomes" id="UP000033607">
    <property type="component" value="Unassembled WGS sequence"/>
</dbReference>
<feature type="transmembrane region" description="Helical" evidence="3">
    <location>
        <begin position="39"/>
        <end position="58"/>
    </location>
</feature>
<proteinExistence type="inferred from homology"/>
<dbReference type="PANTHER" id="PTHR34295">
    <property type="entry name" value="BIOTIN TRANSPORTER BIOY"/>
    <property type="match status" value="1"/>
</dbReference>
<comment type="similarity">
    <text evidence="1 2">Belongs to the BioY family.</text>
</comment>
<evidence type="ECO:0000313" key="5">
    <source>
        <dbReference type="Proteomes" id="UP000033607"/>
    </source>
</evidence>
<keyword evidence="2" id="KW-1003">Cell membrane</keyword>
<feature type="transmembrane region" description="Helical" evidence="3">
    <location>
        <begin position="171"/>
        <end position="188"/>
    </location>
</feature>
<sequence length="194" mass="20723">MTPPLELLWAIIGVILTIGGTFLEAFAADPSWLWEQQEISVYSLGVTYQIGAVLLVGCMGGKNAAAISQIAYLVLGLTVLPVFSEGGGIGYLREPTFGYLLGFVPGGWVCGMIAFKASPKLELLAFSCLCGLLIIHGVGITYLIGNHVFEGFTTQNLSLIDSIQKYSLHPLPGQLGVACAITVLSYVLRGLMFY</sequence>
<evidence type="ECO:0000313" key="4">
    <source>
        <dbReference type="EMBL" id="KKD38941.1"/>
    </source>
</evidence>
<dbReference type="PANTHER" id="PTHR34295:SF1">
    <property type="entry name" value="BIOTIN TRANSPORTER BIOY"/>
    <property type="match status" value="1"/>
</dbReference>
<comment type="caution">
    <text evidence="4">The sequence shown here is derived from an EMBL/GenBank/DDBJ whole genome shotgun (WGS) entry which is preliminary data.</text>
</comment>
<evidence type="ECO:0000256" key="3">
    <source>
        <dbReference type="SAM" id="Phobius"/>
    </source>
</evidence>
<evidence type="ECO:0000256" key="2">
    <source>
        <dbReference type="PIRNR" id="PIRNR016661"/>
    </source>
</evidence>
<dbReference type="Gene3D" id="1.10.1760.20">
    <property type="match status" value="1"/>
</dbReference>
<organism evidence="4 5">
    <name type="scientific">Limnoraphis robusta CS-951</name>
    <dbReference type="NCBI Taxonomy" id="1637645"/>
    <lineage>
        <taxon>Bacteria</taxon>
        <taxon>Bacillati</taxon>
        <taxon>Cyanobacteriota</taxon>
        <taxon>Cyanophyceae</taxon>
        <taxon>Oscillatoriophycideae</taxon>
        <taxon>Oscillatoriales</taxon>
        <taxon>Sirenicapillariaceae</taxon>
        <taxon>Limnoraphis</taxon>
    </lineage>
</organism>
<dbReference type="EMBL" id="LATL02000235">
    <property type="protein sequence ID" value="KKD38941.1"/>
    <property type="molecule type" value="Genomic_DNA"/>
</dbReference>
<accession>A0A0F5YJ75</accession>
<reference evidence="4 5" key="1">
    <citation type="submission" date="2015-06" db="EMBL/GenBank/DDBJ databases">
        <title>Draft genome assembly of filamentous brackish cyanobacterium Limnoraphis robusta strain CS-951.</title>
        <authorList>
            <person name="Willis A."/>
            <person name="Parks M."/>
            <person name="Burford M.A."/>
        </authorList>
    </citation>
    <scope>NUCLEOTIDE SEQUENCE [LARGE SCALE GENOMIC DNA]</scope>
    <source>
        <strain evidence="4 5">CS-951</strain>
    </source>
</reference>
<dbReference type="PIRSF" id="PIRSF016661">
    <property type="entry name" value="BioY"/>
    <property type="match status" value="1"/>
</dbReference>
<dbReference type="AlphaFoldDB" id="A0A0F5YJ75"/>
<evidence type="ECO:0000256" key="1">
    <source>
        <dbReference type="ARBA" id="ARBA00010692"/>
    </source>
</evidence>
<feature type="transmembrane region" description="Helical" evidence="3">
    <location>
        <begin position="97"/>
        <end position="116"/>
    </location>
</feature>
<feature type="transmembrane region" description="Helical" evidence="3">
    <location>
        <begin position="7"/>
        <end position="27"/>
    </location>
</feature>
<keyword evidence="2 3" id="KW-0472">Membrane</keyword>
<comment type="subcellular location">
    <subcellularLocation>
        <location evidence="2">Cell membrane</location>
        <topology evidence="2">Multi-pass membrane protein</topology>
    </subcellularLocation>
</comment>
<keyword evidence="3" id="KW-0812">Transmembrane</keyword>
<keyword evidence="3" id="KW-1133">Transmembrane helix</keyword>
<dbReference type="Pfam" id="PF02632">
    <property type="entry name" value="BioY"/>
    <property type="match status" value="1"/>
</dbReference>
<dbReference type="RefSeq" id="WP_046277615.1">
    <property type="nucleotide sequence ID" value="NZ_LATL02000235.1"/>
</dbReference>
<gene>
    <name evidence="4" type="ORF">WN50_06040</name>
</gene>
<feature type="transmembrane region" description="Helical" evidence="3">
    <location>
        <begin position="123"/>
        <end position="144"/>
    </location>
</feature>
<keyword evidence="2" id="KW-0813">Transport</keyword>
<dbReference type="GO" id="GO:0015225">
    <property type="term" value="F:biotin transmembrane transporter activity"/>
    <property type="evidence" value="ECO:0007669"/>
    <property type="project" value="UniProtKB-UniRule"/>
</dbReference>
<dbReference type="InterPro" id="IPR003784">
    <property type="entry name" value="BioY"/>
</dbReference>
<feature type="transmembrane region" description="Helical" evidence="3">
    <location>
        <begin position="70"/>
        <end position="91"/>
    </location>
</feature>
<name>A0A0F5YJ75_9CYAN</name>
<dbReference type="GO" id="GO:0005886">
    <property type="term" value="C:plasma membrane"/>
    <property type="evidence" value="ECO:0007669"/>
    <property type="project" value="UniProtKB-SubCell"/>
</dbReference>
<protein>
    <recommendedName>
        <fullName evidence="2">Biotin transporter</fullName>
    </recommendedName>
</protein>